<comment type="cofactor">
    <cofactor evidence="5">
        <name>Mg(2+)</name>
        <dbReference type="ChEBI" id="CHEBI:18420"/>
    </cofactor>
</comment>
<dbReference type="InterPro" id="IPR005493">
    <property type="entry name" value="RraA/RraA-like"/>
</dbReference>
<keyword evidence="6" id="KW-0808">Transferase</keyword>
<feature type="binding site" evidence="5">
    <location>
        <position position="121"/>
    </location>
    <ligand>
        <name>substrate</name>
    </ligand>
</feature>
<dbReference type="RefSeq" id="WP_108434518.1">
    <property type="nucleotide sequence ID" value="NZ_CP028918.1"/>
</dbReference>
<dbReference type="PANTHER" id="PTHR33254:SF4">
    <property type="entry name" value="4-HYDROXY-4-METHYL-2-OXOGLUTARATE ALDOLASE 3-RELATED"/>
    <property type="match status" value="1"/>
</dbReference>
<keyword evidence="6" id="KW-0489">Methyltransferase</keyword>
<protein>
    <recommendedName>
        <fullName evidence="2">Putative 4-hydroxy-4-methyl-2-oxoglutarate aldolase</fullName>
    </recommendedName>
    <alternativeName>
        <fullName evidence="3">Regulator of ribonuclease activity homolog</fullName>
    </alternativeName>
    <alternativeName>
        <fullName evidence="4">RraA-like protein</fullName>
    </alternativeName>
</protein>
<dbReference type="CDD" id="cd16841">
    <property type="entry name" value="RraA_family"/>
    <property type="match status" value="1"/>
</dbReference>
<organism evidence="6 7">
    <name type="scientific">Paragemmobacter aquarius</name>
    <dbReference type="NCBI Taxonomy" id="2169400"/>
    <lineage>
        <taxon>Bacteria</taxon>
        <taxon>Pseudomonadati</taxon>
        <taxon>Pseudomonadota</taxon>
        <taxon>Alphaproteobacteria</taxon>
        <taxon>Rhodobacterales</taxon>
        <taxon>Paracoccaceae</taxon>
        <taxon>Paragemmobacter</taxon>
    </lineage>
</organism>
<feature type="binding site" evidence="5">
    <location>
        <position position="122"/>
    </location>
    <ligand>
        <name>Mg(2+)</name>
        <dbReference type="ChEBI" id="CHEBI:18420"/>
    </ligand>
</feature>
<keyword evidence="7" id="KW-1185">Reference proteome</keyword>
<evidence type="ECO:0000313" key="6">
    <source>
        <dbReference type="EMBL" id="AWB47693.1"/>
    </source>
</evidence>
<keyword evidence="5" id="KW-0479">Metal-binding</keyword>
<dbReference type="GO" id="GO:0046872">
    <property type="term" value="F:metal ion binding"/>
    <property type="evidence" value="ECO:0007669"/>
    <property type="project" value="UniProtKB-KW"/>
</dbReference>
<keyword evidence="5" id="KW-0460">Magnesium</keyword>
<dbReference type="Proteomes" id="UP000244496">
    <property type="component" value="Chromosome"/>
</dbReference>
<dbReference type="InterPro" id="IPR036704">
    <property type="entry name" value="RraA/RraA-like_sf"/>
</dbReference>
<gene>
    <name evidence="6" type="ORF">HYN69_03510</name>
</gene>
<dbReference type="OrthoDB" id="9812532at2"/>
<sequence length="222" mass="22737">MPVTLHTPPPSDLTAAEIARWRPVPVAIAADLVQGEGQIDPAIRPLRPAGQQPRLFGQAVTVRCDAPDFGAVLHALDVITRGQVLVIDAGGHREAAMIGDILSGHLRAKGVAGVVCDGAVRDTGTLGGWSDFAVFSRFINPRGPSGAERGDINLPVTIGGAAVAAGDLVIGDDDGLVALSPAQVRGLIDAAEAKLAREESWIAGLAAGKSATEVFGLPALSR</sequence>
<name>A0A2S0UIQ3_9RHOB</name>
<dbReference type="PANTHER" id="PTHR33254">
    <property type="entry name" value="4-HYDROXY-4-METHYL-2-OXOGLUTARATE ALDOLASE 3-RELATED"/>
    <property type="match status" value="1"/>
</dbReference>
<reference evidence="6 7" key="1">
    <citation type="submission" date="2018-04" db="EMBL/GenBank/DDBJ databases">
        <title>Genome sequencing of Gemmobacter.</title>
        <authorList>
            <person name="Yi H."/>
            <person name="Baek M.-G."/>
        </authorList>
    </citation>
    <scope>NUCLEOTIDE SEQUENCE [LARGE SCALE GENOMIC DNA]</scope>
    <source>
        <strain evidence="6 7">HYN0069</strain>
    </source>
</reference>
<dbReference type="EMBL" id="CP028918">
    <property type="protein sequence ID" value="AWB47693.1"/>
    <property type="molecule type" value="Genomic_DNA"/>
</dbReference>
<comment type="cofactor">
    <cofactor evidence="1">
        <name>a divalent metal cation</name>
        <dbReference type="ChEBI" id="CHEBI:60240"/>
    </cofactor>
</comment>
<evidence type="ECO:0000256" key="1">
    <source>
        <dbReference type="ARBA" id="ARBA00001968"/>
    </source>
</evidence>
<evidence type="ECO:0000313" key="7">
    <source>
        <dbReference type="Proteomes" id="UP000244496"/>
    </source>
</evidence>
<dbReference type="AlphaFoldDB" id="A0A2S0UIQ3"/>
<dbReference type="GO" id="GO:0008168">
    <property type="term" value="F:methyltransferase activity"/>
    <property type="evidence" value="ECO:0007669"/>
    <property type="project" value="UniProtKB-KW"/>
</dbReference>
<proteinExistence type="predicted"/>
<dbReference type="Gene3D" id="3.50.30.40">
    <property type="entry name" value="Ribonuclease E inhibitor RraA/RraA-like"/>
    <property type="match status" value="1"/>
</dbReference>
<evidence type="ECO:0000256" key="2">
    <source>
        <dbReference type="ARBA" id="ARBA00016549"/>
    </source>
</evidence>
<dbReference type="SUPFAM" id="SSF89562">
    <property type="entry name" value="RraA-like"/>
    <property type="match status" value="1"/>
</dbReference>
<accession>A0A2S0UIQ3</accession>
<evidence type="ECO:0000256" key="4">
    <source>
        <dbReference type="ARBA" id="ARBA00030169"/>
    </source>
</evidence>
<dbReference type="GO" id="GO:0032259">
    <property type="term" value="P:methylation"/>
    <property type="evidence" value="ECO:0007669"/>
    <property type="project" value="UniProtKB-KW"/>
</dbReference>
<dbReference type="KEGG" id="geh:HYN69_03510"/>
<feature type="binding site" evidence="5">
    <location>
        <begin position="99"/>
        <end position="102"/>
    </location>
    <ligand>
        <name>substrate</name>
    </ligand>
</feature>
<evidence type="ECO:0000256" key="5">
    <source>
        <dbReference type="PIRSR" id="PIRSR605493-1"/>
    </source>
</evidence>
<dbReference type="Pfam" id="PF03737">
    <property type="entry name" value="RraA-like"/>
    <property type="match status" value="1"/>
</dbReference>
<evidence type="ECO:0000256" key="3">
    <source>
        <dbReference type="ARBA" id="ARBA00029596"/>
    </source>
</evidence>